<proteinExistence type="predicted"/>
<reference evidence="1" key="1">
    <citation type="journal article" date="2020" name="mSystems">
        <title>Genome- and Community-Level Interaction Insights into Carbon Utilization and Element Cycling Functions of Hydrothermarchaeota in Hydrothermal Sediment.</title>
        <authorList>
            <person name="Zhou Z."/>
            <person name="Liu Y."/>
            <person name="Xu W."/>
            <person name="Pan J."/>
            <person name="Luo Z.H."/>
            <person name="Li M."/>
        </authorList>
    </citation>
    <scope>NUCLEOTIDE SEQUENCE [LARGE SCALE GENOMIC DNA]</scope>
    <source>
        <strain evidence="1">SpSt-132</strain>
    </source>
</reference>
<comment type="caution">
    <text evidence="1">The sequence shown here is derived from an EMBL/GenBank/DDBJ whole genome shotgun (WGS) entry which is preliminary data.</text>
</comment>
<protein>
    <submittedName>
        <fullName evidence="1">Uncharacterized protein</fullName>
    </submittedName>
</protein>
<name>A0A7C2VBF4_9AQUI</name>
<organism evidence="1">
    <name type="scientific">Hydrogenobacter sp</name>
    <dbReference type="NCBI Taxonomy" id="2152829"/>
    <lineage>
        <taxon>Bacteria</taxon>
        <taxon>Pseudomonadati</taxon>
        <taxon>Aquificota</taxon>
        <taxon>Aquificia</taxon>
        <taxon>Aquificales</taxon>
        <taxon>Aquificaceae</taxon>
        <taxon>Hydrogenobacter</taxon>
    </lineage>
</organism>
<dbReference type="AlphaFoldDB" id="A0A7C2VBF4"/>
<sequence length="225" mass="24583">MKVNKFIPLLGLLAIGISNCGGGGGSGSLDFNSVVVSILGANPNPLESDVIIRKKETRYVWTNYPACDTLTPANDVCTGTTFKSDVITITFRSQTIRNAQGQPVTSNPSPVYVEKYRISFSNCIPGTYESSVGATIPPDTDTQISIQPITFDMKKSIALQGQYIYISNDGCGTIFTVYTYPNPCNAIANIEFYLVEQYSGKRKTISYPINVRLADITTQDDECNR</sequence>
<dbReference type="EMBL" id="DSFP01000056">
    <property type="protein sequence ID" value="HEW46277.1"/>
    <property type="molecule type" value="Genomic_DNA"/>
</dbReference>
<accession>A0A7C2VBF4</accession>
<evidence type="ECO:0000313" key="1">
    <source>
        <dbReference type="EMBL" id="HEW46277.1"/>
    </source>
</evidence>
<gene>
    <name evidence="1" type="ORF">ENO47_06390</name>
</gene>